<dbReference type="AlphaFoldDB" id="A0A7X1B895"/>
<dbReference type="NCBIfam" id="TIGR00675">
    <property type="entry name" value="dcm"/>
    <property type="match status" value="1"/>
</dbReference>
<dbReference type="PROSITE" id="PS00094">
    <property type="entry name" value="C5_MTASE_1"/>
    <property type="match status" value="1"/>
</dbReference>
<dbReference type="PROSITE" id="PS00095">
    <property type="entry name" value="C5_MTASE_2"/>
    <property type="match status" value="1"/>
</dbReference>
<evidence type="ECO:0000256" key="2">
    <source>
        <dbReference type="ARBA" id="ARBA00022679"/>
    </source>
</evidence>
<evidence type="ECO:0000256" key="1">
    <source>
        <dbReference type="ARBA" id="ARBA00022603"/>
    </source>
</evidence>
<evidence type="ECO:0000256" key="6">
    <source>
        <dbReference type="PROSITE-ProRule" id="PRU01016"/>
    </source>
</evidence>
<evidence type="ECO:0000256" key="7">
    <source>
        <dbReference type="RuleBase" id="RU000416"/>
    </source>
</evidence>
<reference evidence="9 10" key="1">
    <citation type="submission" date="2020-07" db="EMBL/GenBank/DDBJ databases">
        <authorList>
            <person name="Feng X."/>
        </authorList>
    </citation>
    <scope>NUCLEOTIDE SEQUENCE [LARGE SCALE GENOMIC DNA]</scope>
    <source>
        <strain evidence="9 10">JCM23202</strain>
    </source>
</reference>
<dbReference type="EMBL" id="JACHVC010000013">
    <property type="protein sequence ID" value="MBC2607496.1"/>
    <property type="molecule type" value="Genomic_DNA"/>
</dbReference>
<dbReference type="InterPro" id="IPR001525">
    <property type="entry name" value="C5_MeTfrase"/>
</dbReference>
<dbReference type="InterPro" id="IPR031303">
    <property type="entry name" value="C5_meth_CS"/>
</dbReference>
<keyword evidence="3 6" id="KW-0949">S-adenosyl-L-methionine</keyword>
<dbReference type="PROSITE" id="PS51679">
    <property type="entry name" value="SAM_MT_C5"/>
    <property type="match status" value="1"/>
</dbReference>
<dbReference type="SUPFAM" id="SSF53335">
    <property type="entry name" value="S-adenosyl-L-methionine-dependent methyltransferases"/>
    <property type="match status" value="1"/>
</dbReference>
<dbReference type="Proteomes" id="UP000526501">
    <property type="component" value="Unassembled WGS sequence"/>
</dbReference>
<evidence type="ECO:0000313" key="9">
    <source>
        <dbReference type="EMBL" id="MBC2607496.1"/>
    </source>
</evidence>
<dbReference type="EC" id="2.1.1.37" evidence="8"/>
<evidence type="ECO:0000256" key="5">
    <source>
        <dbReference type="ARBA" id="ARBA00047422"/>
    </source>
</evidence>
<dbReference type="PRINTS" id="PR00105">
    <property type="entry name" value="C5METTRFRASE"/>
</dbReference>
<dbReference type="PANTHER" id="PTHR46098">
    <property type="entry name" value="TRNA (CYTOSINE(38)-C(5))-METHYLTRANSFERASE"/>
    <property type="match status" value="1"/>
</dbReference>
<comment type="caution">
    <text evidence="9">The sequence shown here is derived from an EMBL/GenBank/DDBJ whole genome shotgun (WGS) entry which is preliminary data.</text>
</comment>
<name>A0A7X1B895_9BACT</name>
<proteinExistence type="inferred from homology"/>
<accession>A0A7X1B895</accession>
<evidence type="ECO:0000256" key="8">
    <source>
        <dbReference type="RuleBase" id="RU000417"/>
    </source>
</evidence>
<gene>
    <name evidence="9" type="ORF">H5P27_15695</name>
</gene>
<keyword evidence="1 6" id="KW-0489">Methyltransferase</keyword>
<feature type="active site" evidence="6">
    <location>
        <position position="83"/>
    </location>
</feature>
<keyword evidence="2 6" id="KW-0808">Transferase</keyword>
<dbReference type="Gene3D" id="3.90.120.30">
    <property type="match status" value="1"/>
</dbReference>
<dbReference type="GO" id="GO:0032259">
    <property type="term" value="P:methylation"/>
    <property type="evidence" value="ECO:0007669"/>
    <property type="project" value="UniProtKB-KW"/>
</dbReference>
<dbReference type="InterPro" id="IPR018117">
    <property type="entry name" value="C5_DNA_meth_AS"/>
</dbReference>
<dbReference type="Pfam" id="PF00145">
    <property type="entry name" value="DNA_methylase"/>
    <property type="match status" value="1"/>
</dbReference>
<dbReference type="CDD" id="cd00315">
    <property type="entry name" value="Cyt_C5_DNA_methylase"/>
    <property type="match status" value="1"/>
</dbReference>
<protein>
    <recommendedName>
        <fullName evidence="8">Cytosine-specific methyltransferase</fullName>
        <ecNumber evidence="8">2.1.1.37</ecNumber>
    </recommendedName>
</protein>
<dbReference type="GO" id="GO:0009307">
    <property type="term" value="P:DNA restriction-modification system"/>
    <property type="evidence" value="ECO:0007669"/>
    <property type="project" value="UniProtKB-KW"/>
</dbReference>
<keyword evidence="10" id="KW-1185">Reference proteome</keyword>
<dbReference type="GO" id="GO:0003886">
    <property type="term" value="F:DNA (cytosine-5-)-methyltransferase activity"/>
    <property type="evidence" value="ECO:0007669"/>
    <property type="project" value="UniProtKB-EC"/>
</dbReference>
<dbReference type="InterPro" id="IPR050750">
    <property type="entry name" value="C5-MTase"/>
</dbReference>
<comment type="catalytic activity">
    <reaction evidence="5 8">
        <text>a 2'-deoxycytidine in DNA + S-adenosyl-L-methionine = a 5-methyl-2'-deoxycytidine in DNA + S-adenosyl-L-homocysteine + H(+)</text>
        <dbReference type="Rhea" id="RHEA:13681"/>
        <dbReference type="Rhea" id="RHEA-COMP:11369"/>
        <dbReference type="Rhea" id="RHEA-COMP:11370"/>
        <dbReference type="ChEBI" id="CHEBI:15378"/>
        <dbReference type="ChEBI" id="CHEBI:57856"/>
        <dbReference type="ChEBI" id="CHEBI:59789"/>
        <dbReference type="ChEBI" id="CHEBI:85452"/>
        <dbReference type="ChEBI" id="CHEBI:85454"/>
        <dbReference type="EC" id="2.1.1.37"/>
    </reaction>
</comment>
<keyword evidence="4" id="KW-0680">Restriction system</keyword>
<evidence type="ECO:0000256" key="4">
    <source>
        <dbReference type="ARBA" id="ARBA00022747"/>
    </source>
</evidence>
<dbReference type="PANTHER" id="PTHR46098:SF1">
    <property type="entry name" value="TRNA (CYTOSINE(38)-C(5))-METHYLTRANSFERASE"/>
    <property type="match status" value="1"/>
</dbReference>
<comment type="similarity">
    <text evidence="6 7">Belongs to the class I-like SAM-binding methyltransferase superfamily. C5-methyltransferase family.</text>
</comment>
<dbReference type="InterPro" id="IPR029063">
    <property type="entry name" value="SAM-dependent_MTases_sf"/>
</dbReference>
<evidence type="ECO:0000256" key="3">
    <source>
        <dbReference type="ARBA" id="ARBA00022691"/>
    </source>
</evidence>
<organism evidence="9 10">
    <name type="scientific">Pelagicoccus albus</name>
    <dbReference type="NCBI Taxonomy" id="415222"/>
    <lineage>
        <taxon>Bacteria</taxon>
        <taxon>Pseudomonadati</taxon>
        <taxon>Verrucomicrobiota</taxon>
        <taxon>Opitutia</taxon>
        <taxon>Puniceicoccales</taxon>
        <taxon>Pelagicoccaceae</taxon>
        <taxon>Pelagicoccus</taxon>
    </lineage>
</organism>
<evidence type="ECO:0000313" key="10">
    <source>
        <dbReference type="Proteomes" id="UP000526501"/>
    </source>
</evidence>
<sequence length="333" mass="38176">MKPKFTFIDLFAGIGGFRIALERLGGKCVFSSEWDKHAKETYYQNYGEVPFGDITNFTKTDTDVSIKTDNIPDHDILCGGFPCQPFSQAGRQLGFEDARGTLFFDILTIAKIHRPKVLFLENVKRLRGHDKGKTFAVICNALKEIGYKVYSKVVSAYDQGVPQNRERIFIVAFSQPIHFEFPKNNRHSIYSKVGDILEKRVDSQFTISDKLWAGHQRRLREHRERGNGFGYSLFDEESQYVNTISARYWKDGSEILIDQKNNNPRILTPRECARIQGYPEDFKYHDSKRHSYQQFGNSVAVPVIEAISRNIFSALDSPKQSSNTLLPLEPVCL</sequence>
<dbReference type="Gene3D" id="3.40.50.150">
    <property type="entry name" value="Vaccinia Virus protein VP39"/>
    <property type="match status" value="1"/>
</dbReference>